<feature type="chain" id="PRO_5043027110" description="S-protein homolog" evidence="1">
    <location>
        <begin position="27"/>
        <end position="133"/>
    </location>
</feature>
<evidence type="ECO:0000313" key="2">
    <source>
        <dbReference type="EMBL" id="KAK7332185.1"/>
    </source>
</evidence>
<keyword evidence="3" id="KW-1185">Reference proteome</keyword>
<reference evidence="2 3" key="1">
    <citation type="submission" date="2024-01" db="EMBL/GenBank/DDBJ databases">
        <title>The genomes of 5 underutilized Papilionoideae crops provide insights into root nodulation and disease resistanc.</title>
        <authorList>
            <person name="Jiang F."/>
        </authorList>
    </citation>
    <scope>NUCLEOTIDE SEQUENCE [LARGE SCALE GENOMIC DNA]</scope>
    <source>
        <strain evidence="2">JINMINGXINNONG_FW02</strain>
        <tissue evidence="2">Leaves</tissue>
    </source>
</reference>
<name>A0AAN9L9Z2_PHACN</name>
<protein>
    <recommendedName>
        <fullName evidence="4">S-protein homolog</fullName>
    </recommendedName>
</protein>
<proteinExistence type="predicted"/>
<evidence type="ECO:0008006" key="4">
    <source>
        <dbReference type="Google" id="ProtNLM"/>
    </source>
</evidence>
<dbReference type="Proteomes" id="UP001374584">
    <property type="component" value="Unassembled WGS sequence"/>
</dbReference>
<dbReference type="AlphaFoldDB" id="A0AAN9L9Z2"/>
<evidence type="ECO:0000313" key="3">
    <source>
        <dbReference type="Proteomes" id="UP001374584"/>
    </source>
</evidence>
<organism evidence="2 3">
    <name type="scientific">Phaseolus coccineus</name>
    <name type="common">Scarlet runner bean</name>
    <name type="synonym">Phaseolus multiflorus</name>
    <dbReference type="NCBI Taxonomy" id="3886"/>
    <lineage>
        <taxon>Eukaryota</taxon>
        <taxon>Viridiplantae</taxon>
        <taxon>Streptophyta</taxon>
        <taxon>Embryophyta</taxon>
        <taxon>Tracheophyta</taxon>
        <taxon>Spermatophyta</taxon>
        <taxon>Magnoliopsida</taxon>
        <taxon>eudicotyledons</taxon>
        <taxon>Gunneridae</taxon>
        <taxon>Pentapetalae</taxon>
        <taxon>rosids</taxon>
        <taxon>fabids</taxon>
        <taxon>Fabales</taxon>
        <taxon>Fabaceae</taxon>
        <taxon>Papilionoideae</taxon>
        <taxon>50 kb inversion clade</taxon>
        <taxon>NPAAA clade</taxon>
        <taxon>indigoferoid/millettioid clade</taxon>
        <taxon>Phaseoleae</taxon>
        <taxon>Phaseolus</taxon>
    </lineage>
</organism>
<dbReference type="PANTHER" id="PTHR35630">
    <property type="entry name" value="LEGUMINOSIN GROUP486 SECRETED PEPTIDE"/>
    <property type="match status" value="1"/>
</dbReference>
<keyword evidence="1" id="KW-0732">Signal</keyword>
<sequence>MAFRHPFFTFFLLFQLFYFLSTSTLARPQSHRPNTVVYIRNDLPNNTKEQLELGCDKSPFFYLKLGQHHNSTITVDQDSKCTAEWLPWFTNWDVYHAKRDKGYQTVYWSVRKNGFYHSWGGSNWKLLEKWYTE</sequence>
<gene>
    <name evidence="2" type="ORF">VNO80_28933</name>
</gene>
<dbReference type="PANTHER" id="PTHR35630:SF1">
    <property type="entry name" value="LEGUMINOSIN GROUP486 SECRETED PEPTIDE"/>
    <property type="match status" value="1"/>
</dbReference>
<feature type="signal peptide" evidence="1">
    <location>
        <begin position="1"/>
        <end position="26"/>
    </location>
</feature>
<dbReference type="EMBL" id="JAYMYR010000011">
    <property type="protein sequence ID" value="KAK7332185.1"/>
    <property type="molecule type" value="Genomic_DNA"/>
</dbReference>
<accession>A0AAN9L9Z2</accession>
<comment type="caution">
    <text evidence="2">The sequence shown here is derived from an EMBL/GenBank/DDBJ whole genome shotgun (WGS) entry which is preliminary data.</text>
</comment>
<evidence type="ECO:0000256" key="1">
    <source>
        <dbReference type="SAM" id="SignalP"/>
    </source>
</evidence>